<keyword evidence="6 8" id="KW-1133">Transmembrane helix</keyword>
<keyword evidence="2" id="KW-0813">Transport</keyword>
<evidence type="ECO:0000256" key="6">
    <source>
        <dbReference type="ARBA" id="ARBA00022989"/>
    </source>
</evidence>
<feature type="transmembrane region" description="Helical" evidence="8">
    <location>
        <begin position="265"/>
        <end position="284"/>
    </location>
</feature>
<evidence type="ECO:0000256" key="1">
    <source>
        <dbReference type="ARBA" id="ARBA00004651"/>
    </source>
</evidence>
<proteinExistence type="predicted"/>
<feature type="transmembrane region" description="Helical" evidence="8">
    <location>
        <begin position="104"/>
        <end position="126"/>
    </location>
</feature>
<dbReference type="EMBL" id="JAWNFY010000015">
    <property type="protein sequence ID" value="MDY5146580.1"/>
    <property type="molecule type" value="Genomic_DNA"/>
</dbReference>
<evidence type="ECO:0000256" key="2">
    <source>
        <dbReference type="ARBA" id="ARBA00022448"/>
    </source>
</evidence>
<accession>A0ABU5GGI8</accession>
<dbReference type="InterPro" id="IPR001851">
    <property type="entry name" value="ABC_transp_permease"/>
</dbReference>
<keyword evidence="4" id="KW-0997">Cell inner membrane</keyword>
<dbReference type="CDD" id="cd06579">
    <property type="entry name" value="TM_PBP1_transp_AraH_like"/>
    <property type="match status" value="1"/>
</dbReference>
<evidence type="ECO:0000256" key="8">
    <source>
        <dbReference type="SAM" id="Phobius"/>
    </source>
</evidence>
<keyword evidence="10" id="KW-1185">Reference proteome</keyword>
<keyword evidence="7 8" id="KW-0472">Membrane</keyword>
<evidence type="ECO:0000256" key="7">
    <source>
        <dbReference type="ARBA" id="ARBA00023136"/>
    </source>
</evidence>
<dbReference type="RefSeq" id="WP_274733482.1">
    <property type="nucleotide sequence ID" value="NZ_JAWNFY010000015.1"/>
</dbReference>
<dbReference type="Proteomes" id="UP001284901">
    <property type="component" value="Unassembled WGS sequence"/>
</dbReference>
<protein>
    <submittedName>
        <fullName evidence="9">ABC transporter permease</fullName>
    </submittedName>
</protein>
<gene>
    <name evidence="9" type="ORF">R6P33_06045</name>
</gene>
<feature type="transmembrane region" description="Helical" evidence="8">
    <location>
        <begin position="291"/>
        <end position="310"/>
    </location>
</feature>
<feature type="transmembrane region" description="Helical" evidence="8">
    <location>
        <begin position="235"/>
        <end position="253"/>
    </location>
</feature>
<sequence length="349" mass="36704">MRKQITRAGKTPIWSQLRGQNNEGILLAVLIVLVVVMSIVSRDFLQISTLFAIIRSSIVPLIFALGVLLVIISGGIDVSFAAIAVFSAYATVTAQLTFAVDFGLIGSFLFAMVLGTLLGLVNGYIISKFRLPTLIVTLGTQGIFQGVLMTYVGSRYIADLPAGMASASTVNLVTLPTANGVALLHVMIIPAVVLTLAVSWLLNRTMFGRFIYAIGGDEESARRAGINVKSVQMRVYMIVGVMAAIGGVIYMVMGRSASPKELIGGELDIIAAVVLGGASIFGGYGSVKGTVLGVLLVQLINNSLILVGVPSAWQRAAVGVLLIVGVSIQAISAKRARKQVGVLPEETVK</sequence>
<dbReference type="PANTHER" id="PTHR32196:SF21">
    <property type="entry name" value="ABC TRANSPORTER PERMEASE PROTEIN YPHD-RELATED"/>
    <property type="match status" value="1"/>
</dbReference>
<organism evidence="9 10">
    <name type="scientific">Actinotignum timonense</name>
    <dbReference type="NCBI Taxonomy" id="1870995"/>
    <lineage>
        <taxon>Bacteria</taxon>
        <taxon>Bacillati</taxon>
        <taxon>Actinomycetota</taxon>
        <taxon>Actinomycetes</taxon>
        <taxon>Actinomycetales</taxon>
        <taxon>Actinomycetaceae</taxon>
        <taxon>Actinotignum</taxon>
    </lineage>
</organism>
<dbReference type="PANTHER" id="PTHR32196">
    <property type="entry name" value="ABC TRANSPORTER PERMEASE PROTEIN YPHD-RELATED-RELATED"/>
    <property type="match status" value="1"/>
</dbReference>
<feature type="transmembrane region" description="Helical" evidence="8">
    <location>
        <begin position="78"/>
        <end position="98"/>
    </location>
</feature>
<evidence type="ECO:0000256" key="3">
    <source>
        <dbReference type="ARBA" id="ARBA00022475"/>
    </source>
</evidence>
<comment type="caution">
    <text evidence="9">The sequence shown here is derived from an EMBL/GenBank/DDBJ whole genome shotgun (WGS) entry which is preliminary data.</text>
</comment>
<keyword evidence="3" id="KW-1003">Cell membrane</keyword>
<evidence type="ECO:0000256" key="5">
    <source>
        <dbReference type="ARBA" id="ARBA00022692"/>
    </source>
</evidence>
<feature type="transmembrane region" description="Helical" evidence="8">
    <location>
        <begin position="133"/>
        <end position="158"/>
    </location>
</feature>
<evidence type="ECO:0000313" key="10">
    <source>
        <dbReference type="Proteomes" id="UP001284901"/>
    </source>
</evidence>
<name>A0ABU5GGI8_9ACTO</name>
<feature type="transmembrane region" description="Helical" evidence="8">
    <location>
        <begin position="47"/>
        <end position="71"/>
    </location>
</feature>
<feature type="transmembrane region" description="Helical" evidence="8">
    <location>
        <begin position="178"/>
        <end position="202"/>
    </location>
</feature>
<dbReference type="Pfam" id="PF02653">
    <property type="entry name" value="BPD_transp_2"/>
    <property type="match status" value="1"/>
</dbReference>
<evidence type="ECO:0000256" key="4">
    <source>
        <dbReference type="ARBA" id="ARBA00022519"/>
    </source>
</evidence>
<feature type="transmembrane region" description="Helical" evidence="8">
    <location>
        <begin position="24"/>
        <end position="41"/>
    </location>
</feature>
<evidence type="ECO:0000313" key="9">
    <source>
        <dbReference type="EMBL" id="MDY5146580.1"/>
    </source>
</evidence>
<reference evidence="9 10" key="1">
    <citation type="submission" date="2023-10" db="EMBL/GenBank/DDBJ databases">
        <title>Whole Genome based description of the genera Actinobaculum and Actinotignum reveals a complex phylogenetic relationship within the species included in the genus Actinotignum.</title>
        <authorList>
            <person name="Jensen C.S."/>
            <person name="Dargis R."/>
            <person name="Kemp M."/>
            <person name="Christensen J.J."/>
        </authorList>
    </citation>
    <scope>NUCLEOTIDE SEQUENCE [LARGE SCALE GENOMIC DNA]</scope>
    <source>
        <strain evidence="9 10">SLA_B089</strain>
    </source>
</reference>
<comment type="subcellular location">
    <subcellularLocation>
        <location evidence="1">Cell membrane</location>
        <topology evidence="1">Multi-pass membrane protein</topology>
    </subcellularLocation>
</comment>
<keyword evidence="5 8" id="KW-0812">Transmembrane</keyword>